<dbReference type="RefSeq" id="WP_161813347.1">
    <property type="nucleotide sequence ID" value="NZ_BLJN01000003.1"/>
</dbReference>
<accession>A0A829YGL9</accession>
<sequence length="122" mass="13459">MRKSCIVLFCVVAGAIASCASEPDDSAVKPRSAKTVSLEEPVIRAEVLPVAAGTVVDLVRGTAYVTRDHREAIEIHGALALEQDDLLQIYPDSAVRLRSPEGKAIELRRDHGEWFRFSMREK</sequence>
<name>A0A829YGL9_9GAMM</name>
<feature type="chain" id="PRO_5032581375" evidence="1">
    <location>
        <begin position="21"/>
        <end position="122"/>
    </location>
</feature>
<keyword evidence="3" id="KW-1185">Reference proteome</keyword>
<dbReference type="Proteomes" id="UP000445000">
    <property type="component" value="Unassembled WGS sequence"/>
</dbReference>
<evidence type="ECO:0000256" key="1">
    <source>
        <dbReference type="SAM" id="SignalP"/>
    </source>
</evidence>
<reference evidence="3" key="1">
    <citation type="submission" date="2020-01" db="EMBL/GenBank/DDBJ databases">
        <title>'Steroidobacter agaridevorans' sp. nov., agar-degrading bacteria isolated from rhizosphere soils.</title>
        <authorList>
            <person name="Ikenaga M."/>
            <person name="Kataoka M."/>
            <person name="Murouchi A."/>
            <person name="Katsuragi S."/>
            <person name="Sakai M."/>
        </authorList>
    </citation>
    <scope>NUCLEOTIDE SEQUENCE [LARGE SCALE GENOMIC DNA]</scope>
    <source>
        <strain evidence="3">YU21-B</strain>
    </source>
</reference>
<comment type="caution">
    <text evidence="2">The sequence shown here is derived from an EMBL/GenBank/DDBJ whole genome shotgun (WGS) entry which is preliminary data.</text>
</comment>
<dbReference type="AlphaFoldDB" id="A0A829YGL9"/>
<gene>
    <name evidence="2" type="ORF">GCM10011487_37360</name>
</gene>
<dbReference type="PROSITE" id="PS51257">
    <property type="entry name" value="PROKAR_LIPOPROTEIN"/>
    <property type="match status" value="1"/>
</dbReference>
<organism evidence="2 3">
    <name type="scientific">Steroidobacter agaridevorans</name>
    <dbReference type="NCBI Taxonomy" id="2695856"/>
    <lineage>
        <taxon>Bacteria</taxon>
        <taxon>Pseudomonadati</taxon>
        <taxon>Pseudomonadota</taxon>
        <taxon>Gammaproteobacteria</taxon>
        <taxon>Steroidobacterales</taxon>
        <taxon>Steroidobacteraceae</taxon>
        <taxon>Steroidobacter</taxon>
    </lineage>
</organism>
<dbReference type="EMBL" id="BLJN01000003">
    <property type="protein sequence ID" value="GFE81736.1"/>
    <property type="molecule type" value="Genomic_DNA"/>
</dbReference>
<protein>
    <submittedName>
        <fullName evidence="2">Uncharacterized protein</fullName>
    </submittedName>
</protein>
<evidence type="ECO:0000313" key="2">
    <source>
        <dbReference type="EMBL" id="GFE81736.1"/>
    </source>
</evidence>
<evidence type="ECO:0000313" key="3">
    <source>
        <dbReference type="Proteomes" id="UP000445000"/>
    </source>
</evidence>
<feature type="signal peptide" evidence="1">
    <location>
        <begin position="1"/>
        <end position="20"/>
    </location>
</feature>
<keyword evidence="1" id="KW-0732">Signal</keyword>
<proteinExistence type="predicted"/>